<dbReference type="Gramene" id="Pp3c3_1890V3.5">
    <property type="protein sequence ID" value="Pp3c3_1890V3.5"/>
    <property type="gene ID" value="Pp3c3_1890"/>
</dbReference>
<dbReference type="Gene3D" id="1.10.238.10">
    <property type="entry name" value="EF-hand"/>
    <property type="match status" value="1"/>
</dbReference>
<dbReference type="GO" id="GO:0005509">
    <property type="term" value="F:calcium ion binding"/>
    <property type="evidence" value="ECO:0007669"/>
    <property type="project" value="InterPro"/>
</dbReference>
<accession>A0A2K1KT11</accession>
<evidence type="ECO:0000313" key="5">
    <source>
        <dbReference type="EMBL" id="PNR56886.1"/>
    </source>
</evidence>
<dbReference type="STRING" id="3218.A0A2K1KT11"/>
<feature type="compositionally biased region" description="Polar residues" evidence="3">
    <location>
        <begin position="352"/>
        <end position="368"/>
    </location>
</feature>
<feature type="compositionally biased region" description="Basic and acidic residues" evidence="3">
    <location>
        <begin position="301"/>
        <end position="315"/>
    </location>
</feature>
<dbReference type="InterPro" id="IPR002048">
    <property type="entry name" value="EF_hand_dom"/>
</dbReference>
<feature type="domain" description="EF-hand" evidence="4">
    <location>
        <begin position="19"/>
        <end position="54"/>
    </location>
</feature>
<reference evidence="5 7" key="2">
    <citation type="journal article" date="2018" name="Plant J.">
        <title>The Physcomitrella patens chromosome-scale assembly reveals moss genome structure and evolution.</title>
        <authorList>
            <person name="Lang D."/>
            <person name="Ullrich K.K."/>
            <person name="Murat F."/>
            <person name="Fuchs J."/>
            <person name="Jenkins J."/>
            <person name="Haas F.B."/>
            <person name="Piednoel M."/>
            <person name="Gundlach H."/>
            <person name="Van Bel M."/>
            <person name="Meyberg R."/>
            <person name="Vives C."/>
            <person name="Morata J."/>
            <person name="Symeonidi A."/>
            <person name="Hiss M."/>
            <person name="Muchero W."/>
            <person name="Kamisugi Y."/>
            <person name="Saleh O."/>
            <person name="Blanc G."/>
            <person name="Decker E.L."/>
            <person name="van Gessel N."/>
            <person name="Grimwood J."/>
            <person name="Hayes R.D."/>
            <person name="Graham S.W."/>
            <person name="Gunter L.E."/>
            <person name="McDaniel S.F."/>
            <person name="Hoernstein S.N.W."/>
            <person name="Larsson A."/>
            <person name="Li F.W."/>
            <person name="Perroud P.F."/>
            <person name="Phillips J."/>
            <person name="Ranjan P."/>
            <person name="Rokshar D.S."/>
            <person name="Rothfels C.J."/>
            <person name="Schneider L."/>
            <person name="Shu S."/>
            <person name="Stevenson D.W."/>
            <person name="Thummler F."/>
            <person name="Tillich M."/>
            <person name="Villarreal Aguilar J.C."/>
            <person name="Widiez T."/>
            <person name="Wong G.K."/>
            <person name="Wymore A."/>
            <person name="Zhang Y."/>
            <person name="Zimmer A.D."/>
            <person name="Quatrano R.S."/>
            <person name="Mayer K.F.X."/>
            <person name="Goodstein D."/>
            <person name="Casacuberta J.M."/>
            <person name="Vandepoele K."/>
            <person name="Reski R."/>
            <person name="Cuming A.C."/>
            <person name="Tuskan G.A."/>
            <person name="Maumus F."/>
            <person name="Salse J."/>
            <person name="Schmutz J."/>
            <person name="Rensing S.A."/>
        </authorList>
    </citation>
    <scope>NUCLEOTIDE SEQUENCE [LARGE SCALE GENOMIC DNA]</scope>
    <source>
        <strain evidence="6 7">cv. Gransden 2004</strain>
    </source>
</reference>
<dbReference type="GO" id="GO:0043226">
    <property type="term" value="C:organelle"/>
    <property type="evidence" value="ECO:0007669"/>
    <property type="project" value="UniProtKB-ARBA"/>
</dbReference>
<keyword evidence="1" id="KW-0677">Repeat</keyword>
<reference evidence="6" key="3">
    <citation type="submission" date="2020-12" db="UniProtKB">
        <authorList>
            <consortium name="EnsemblPlants"/>
        </authorList>
    </citation>
    <scope>IDENTIFICATION</scope>
</reference>
<sequence>MEYAGRIKNKDQFHFFTDKQKQQICEAFDLIDTDASGAVDSKDLVVAIRALGLEPKKEDIEKMISDISPDRGGTIAFEEFSQVVTAQMRVRDFKGDFLSSTHSIGWLSPRISFSTGIVDKTSVREVEKFGNSANEDQRNADDRTLDFEFCMGSSPQDLVSGSCMLPADELFHQGRLLPQSQHPSLPREDKVSVSFSGPLDTLKVPRVDFALSSQRQHNSGLSRSGPLTRGEMNFLEPLQRQEKNHFRFSGPLDMRSAPPSRFSGPLCAGNAKISSSVPSEGAGKPKSQAWEKVISLLRRARSDSHRDRLCSDTEPRSPPSKQSTPAQKNFVSAASSLRLIFRRNSSIDKSAKTTPSVPCSLQMKSIVSSPPPSGSRIAWSPPHPAAFHTPPAQATTSKPTGLAALHVASPVYPTSSAHEMDRDVEVDTWSSSATDVDLRPGSVRNPWRMHETESSLEMTFDKFDQVNCTDVKKVERSLGITAAAANPTRIVLKNLERCSNPASKGGKGQDQLRALRTREIRRSPERLALYTSSVRVTPVLNVPVCIAPTMRSSKAAKGRLANLRSLLSLKKEKDEKSLSDPAMVA</sequence>
<dbReference type="FunFam" id="1.10.238.10:FF:000178">
    <property type="entry name" value="Calmodulin-2 A"/>
    <property type="match status" value="1"/>
</dbReference>
<evidence type="ECO:0000256" key="1">
    <source>
        <dbReference type="ARBA" id="ARBA00022737"/>
    </source>
</evidence>
<dbReference type="SMART" id="SM00054">
    <property type="entry name" value="EFh"/>
    <property type="match status" value="2"/>
</dbReference>
<evidence type="ECO:0000259" key="4">
    <source>
        <dbReference type="PROSITE" id="PS50222"/>
    </source>
</evidence>
<evidence type="ECO:0000256" key="2">
    <source>
        <dbReference type="ARBA" id="ARBA00022837"/>
    </source>
</evidence>
<feature type="compositionally biased region" description="Polar residues" evidence="3">
    <location>
        <begin position="319"/>
        <end position="329"/>
    </location>
</feature>
<keyword evidence="2" id="KW-0106">Calcium</keyword>
<dbReference type="InterPro" id="IPR018247">
    <property type="entry name" value="EF_Hand_1_Ca_BS"/>
</dbReference>
<gene>
    <name evidence="6" type="primary">LOC112280498</name>
    <name evidence="5" type="ORF">PHYPA_003878</name>
</gene>
<dbReference type="EnsemblPlants" id="Pp3c3_1890V3.2">
    <property type="protein sequence ID" value="Pp3c3_1890V3.2"/>
    <property type="gene ID" value="Pp3c3_1890"/>
</dbReference>
<evidence type="ECO:0000256" key="3">
    <source>
        <dbReference type="SAM" id="MobiDB-lite"/>
    </source>
</evidence>
<organism evidence="5">
    <name type="scientific">Physcomitrium patens</name>
    <name type="common">Spreading-leaved earth moss</name>
    <name type="synonym">Physcomitrella patens</name>
    <dbReference type="NCBI Taxonomy" id="3218"/>
    <lineage>
        <taxon>Eukaryota</taxon>
        <taxon>Viridiplantae</taxon>
        <taxon>Streptophyta</taxon>
        <taxon>Embryophyta</taxon>
        <taxon>Bryophyta</taxon>
        <taxon>Bryophytina</taxon>
        <taxon>Bryopsida</taxon>
        <taxon>Funariidae</taxon>
        <taxon>Funariales</taxon>
        <taxon>Funariaceae</taxon>
        <taxon>Physcomitrium</taxon>
    </lineage>
</organism>
<dbReference type="GeneID" id="112280498"/>
<dbReference type="PROSITE" id="PS00018">
    <property type="entry name" value="EF_HAND_1"/>
    <property type="match status" value="1"/>
</dbReference>
<dbReference type="RefSeq" id="XP_024371820.1">
    <property type="nucleotide sequence ID" value="XM_024516052.2"/>
</dbReference>
<dbReference type="Gramene" id="Pp3c3_1890V3.1">
    <property type="protein sequence ID" value="Pp3c3_1890V3.1"/>
    <property type="gene ID" value="Pp3c3_1890"/>
</dbReference>
<dbReference type="PROSITE" id="PS50222">
    <property type="entry name" value="EF_HAND_2"/>
    <property type="match status" value="2"/>
</dbReference>
<evidence type="ECO:0000313" key="6">
    <source>
        <dbReference type="EnsemblPlants" id="Pp3c3_1890V3.1"/>
    </source>
</evidence>
<feature type="region of interest" description="Disordered" evidence="3">
    <location>
        <begin position="301"/>
        <end position="329"/>
    </location>
</feature>
<dbReference type="EnsemblPlants" id="Pp3c3_1890V3.1">
    <property type="protein sequence ID" value="Pp3c3_1890V3.1"/>
    <property type="gene ID" value="Pp3c3_1890"/>
</dbReference>
<dbReference type="Gramene" id="Pp3c3_1890V3.2">
    <property type="protein sequence ID" value="Pp3c3_1890V3.2"/>
    <property type="gene ID" value="Pp3c3_1890"/>
</dbReference>
<feature type="domain" description="EF-hand" evidence="4">
    <location>
        <begin position="55"/>
        <end position="90"/>
    </location>
</feature>
<dbReference type="Proteomes" id="UP000006727">
    <property type="component" value="Chromosome 3"/>
</dbReference>
<dbReference type="SUPFAM" id="SSF47473">
    <property type="entry name" value="EF-hand"/>
    <property type="match status" value="1"/>
</dbReference>
<dbReference type="OrthoDB" id="689767at2759"/>
<dbReference type="Gramene" id="Pp3c3_1890V3.4">
    <property type="protein sequence ID" value="Pp3c3_1890V3.4"/>
    <property type="gene ID" value="Pp3c3_1890"/>
</dbReference>
<keyword evidence="7" id="KW-1185">Reference proteome</keyword>
<evidence type="ECO:0000313" key="7">
    <source>
        <dbReference type="Proteomes" id="UP000006727"/>
    </source>
</evidence>
<dbReference type="PaxDb" id="3218-PP1S1_380V6.1"/>
<dbReference type="EnsemblPlants" id="Pp3c3_1890V3.4">
    <property type="protein sequence ID" value="Pp3c3_1890V3.4"/>
    <property type="gene ID" value="Pp3c3_1890"/>
</dbReference>
<dbReference type="AlphaFoldDB" id="A0A2K1KT11"/>
<dbReference type="PANTHER" id="PTHR31722:SF0">
    <property type="entry name" value="OS06G0675200 PROTEIN"/>
    <property type="match status" value="1"/>
</dbReference>
<feature type="compositionally biased region" description="Low complexity" evidence="3">
    <location>
        <begin position="385"/>
        <end position="396"/>
    </location>
</feature>
<dbReference type="EnsemblPlants" id="Pp3c3_1890V3.3">
    <property type="protein sequence ID" value="Pp3c3_1890V3.3"/>
    <property type="gene ID" value="Pp3c3_1890"/>
</dbReference>
<dbReference type="Gramene" id="Pp3c3_1890V3.3">
    <property type="protein sequence ID" value="Pp3c3_1890V3.3"/>
    <property type="gene ID" value="Pp3c3_1890"/>
</dbReference>
<dbReference type="Gramene" id="Pp3c3_1890V3.6">
    <property type="protein sequence ID" value="Pp3c3_1890V3.6"/>
    <property type="gene ID" value="Pp3c3_1890"/>
</dbReference>
<proteinExistence type="predicted"/>
<protein>
    <recommendedName>
        <fullName evidence="4">EF-hand domain-containing protein</fullName>
    </recommendedName>
</protein>
<dbReference type="CDD" id="cd00051">
    <property type="entry name" value="EFh"/>
    <property type="match status" value="1"/>
</dbReference>
<dbReference type="EnsemblPlants" id="Pp3c3_1890V3.6">
    <property type="protein sequence ID" value="Pp3c3_1890V3.6"/>
    <property type="gene ID" value="Pp3c3_1890"/>
</dbReference>
<dbReference type="EnsemblPlants" id="Pp3c3_1890V3.5">
    <property type="protein sequence ID" value="Pp3c3_1890V3.5"/>
    <property type="gene ID" value="Pp3c3_1890"/>
</dbReference>
<reference evidence="5 7" key="1">
    <citation type="journal article" date="2008" name="Science">
        <title>The Physcomitrella genome reveals evolutionary insights into the conquest of land by plants.</title>
        <authorList>
            <person name="Rensing S."/>
            <person name="Lang D."/>
            <person name="Zimmer A."/>
            <person name="Terry A."/>
            <person name="Salamov A."/>
            <person name="Shapiro H."/>
            <person name="Nishiyama T."/>
            <person name="Perroud P.-F."/>
            <person name="Lindquist E."/>
            <person name="Kamisugi Y."/>
            <person name="Tanahashi T."/>
            <person name="Sakakibara K."/>
            <person name="Fujita T."/>
            <person name="Oishi K."/>
            <person name="Shin-I T."/>
            <person name="Kuroki Y."/>
            <person name="Toyoda A."/>
            <person name="Suzuki Y."/>
            <person name="Hashimoto A."/>
            <person name="Yamaguchi K."/>
            <person name="Sugano A."/>
            <person name="Kohara Y."/>
            <person name="Fujiyama A."/>
            <person name="Anterola A."/>
            <person name="Aoki S."/>
            <person name="Ashton N."/>
            <person name="Barbazuk W.B."/>
            <person name="Barker E."/>
            <person name="Bennetzen J."/>
            <person name="Bezanilla M."/>
            <person name="Blankenship R."/>
            <person name="Cho S.H."/>
            <person name="Dutcher S."/>
            <person name="Estelle M."/>
            <person name="Fawcett J.A."/>
            <person name="Gundlach H."/>
            <person name="Hanada K."/>
            <person name="Heyl A."/>
            <person name="Hicks K.A."/>
            <person name="Hugh J."/>
            <person name="Lohr M."/>
            <person name="Mayer K."/>
            <person name="Melkozernov A."/>
            <person name="Murata T."/>
            <person name="Nelson D."/>
            <person name="Pils B."/>
            <person name="Prigge M."/>
            <person name="Reiss B."/>
            <person name="Renner T."/>
            <person name="Rombauts S."/>
            <person name="Rushton P."/>
            <person name="Sanderfoot A."/>
            <person name="Schween G."/>
            <person name="Shiu S.-H."/>
            <person name="Stueber K."/>
            <person name="Theodoulou F.L."/>
            <person name="Tu H."/>
            <person name="Van de Peer Y."/>
            <person name="Verrier P.J."/>
            <person name="Waters E."/>
            <person name="Wood A."/>
            <person name="Yang L."/>
            <person name="Cove D."/>
            <person name="Cuming A."/>
            <person name="Hasebe M."/>
            <person name="Lucas S."/>
            <person name="Mishler D.B."/>
            <person name="Reski R."/>
            <person name="Grigoriev I."/>
            <person name="Quatrano R.S."/>
            <person name="Boore J.L."/>
        </authorList>
    </citation>
    <scope>NUCLEOTIDE SEQUENCE [LARGE SCALE GENOMIC DNA]</scope>
    <source>
        <strain evidence="6 7">cv. Gransden 2004</strain>
    </source>
</reference>
<dbReference type="EMBL" id="ABEU02000003">
    <property type="protein sequence ID" value="PNR56886.1"/>
    <property type="molecule type" value="Genomic_DNA"/>
</dbReference>
<dbReference type="InterPro" id="IPR011992">
    <property type="entry name" value="EF-hand-dom_pair"/>
</dbReference>
<dbReference type="PANTHER" id="PTHR31722">
    <property type="entry name" value="OS06G0675200 PROTEIN"/>
    <property type="match status" value="1"/>
</dbReference>
<name>A0A2K1KT11_PHYPA</name>
<dbReference type="Pfam" id="PF13499">
    <property type="entry name" value="EF-hand_7"/>
    <property type="match status" value="1"/>
</dbReference>
<feature type="region of interest" description="Disordered" evidence="3">
    <location>
        <begin position="349"/>
        <end position="398"/>
    </location>
</feature>